<dbReference type="EMBL" id="CM046126">
    <property type="protein sequence ID" value="KAI8426880.1"/>
    <property type="molecule type" value="Genomic_DNA"/>
</dbReference>
<gene>
    <name evidence="1" type="ORF">MSG28_014557</name>
</gene>
<organism evidence="1 2">
    <name type="scientific">Choristoneura fumiferana</name>
    <name type="common">Spruce budworm moth</name>
    <name type="synonym">Archips fumiferana</name>
    <dbReference type="NCBI Taxonomy" id="7141"/>
    <lineage>
        <taxon>Eukaryota</taxon>
        <taxon>Metazoa</taxon>
        <taxon>Ecdysozoa</taxon>
        <taxon>Arthropoda</taxon>
        <taxon>Hexapoda</taxon>
        <taxon>Insecta</taxon>
        <taxon>Pterygota</taxon>
        <taxon>Neoptera</taxon>
        <taxon>Endopterygota</taxon>
        <taxon>Lepidoptera</taxon>
        <taxon>Glossata</taxon>
        <taxon>Ditrysia</taxon>
        <taxon>Tortricoidea</taxon>
        <taxon>Tortricidae</taxon>
        <taxon>Tortricinae</taxon>
        <taxon>Choristoneura</taxon>
    </lineage>
</organism>
<evidence type="ECO:0000313" key="1">
    <source>
        <dbReference type="EMBL" id="KAI8426880.1"/>
    </source>
</evidence>
<comment type="caution">
    <text evidence="1">The sequence shown here is derived from an EMBL/GenBank/DDBJ whole genome shotgun (WGS) entry which is preliminary data.</text>
</comment>
<sequence length="178" mass="20420">MAISMSRANQIQPKAVRRLNLRLRKHRERISKAIKRKAANQRPAQETAEAVEVAERLFNTLRDAATFEWLYLFIQTLFRPAQEAAEVVEVAERLFNTLRDAATFEWLYLFIQTLFRPAQEAAEVVEVAERLFNTLRDAATFENAIGCFPIAAHTYKFNCASANQKRRNAAKGSDDETK</sequence>
<keyword evidence="2" id="KW-1185">Reference proteome</keyword>
<evidence type="ECO:0000313" key="2">
    <source>
        <dbReference type="Proteomes" id="UP001064048"/>
    </source>
</evidence>
<accession>A0ACC0JSG9</accession>
<dbReference type="Proteomes" id="UP001064048">
    <property type="component" value="Chromosome 26"/>
</dbReference>
<name>A0ACC0JSG9_CHOFU</name>
<proteinExistence type="predicted"/>
<reference evidence="1 2" key="1">
    <citation type="journal article" date="2022" name="Genome Biol. Evol.">
        <title>The Spruce Budworm Genome: Reconstructing the Evolutionary History of Antifreeze Proteins.</title>
        <authorList>
            <person name="Beliveau C."/>
            <person name="Gagne P."/>
            <person name="Picq S."/>
            <person name="Vernygora O."/>
            <person name="Keeling C.I."/>
            <person name="Pinkney K."/>
            <person name="Doucet D."/>
            <person name="Wen F."/>
            <person name="Johnston J.S."/>
            <person name="Maaroufi H."/>
            <person name="Boyle B."/>
            <person name="Laroche J."/>
            <person name="Dewar K."/>
            <person name="Juretic N."/>
            <person name="Blackburn G."/>
            <person name="Nisole A."/>
            <person name="Brunet B."/>
            <person name="Brandao M."/>
            <person name="Lumley L."/>
            <person name="Duan J."/>
            <person name="Quan G."/>
            <person name="Lucarotti C.J."/>
            <person name="Roe A.D."/>
            <person name="Sperling F.A.H."/>
            <person name="Levesque R.C."/>
            <person name="Cusson M."/>
        </authorList>
    </citation>
    <scope>NUCLEOTIDE SEQUENCE [LARGE SCALE GENOMIC DNA]</scope>
    <source>
        <strain evidence="1">Glfc:IPQL:Cfum</strain>
    </source>
</reference>
<protein>
    <submittedName>
        <fullName evidence="1">Uncharacterized protein</fullName>
    </submittedName>
</protein>